<feature type="compositionally biased region" description="Basic and acidic residues" evidence="1">
    <location>
        <begin position="1094"/>
        <end position="1103"/>
    </location>
</feature>
<feature type="region of interest" description="Disordered" evidence="1">
    <location>
        <begin position="1078"/>
        <end position="1117"/>
    </location>
</feature>
<evidence type="ECO:0000256" key="3">
    <source>
        <dbReference type="SAM" id="SignalP"/>
    </source>
</evidence>
<feature type="signal peptide" evidence="3">
    <location>
        <begin position="1"/>
        <end position="16"/>
    </location>
</feature>
<feature type="compositionally biased region" description="Low complexity" evidence="1">
    <location>
        <begin position="1105"/>
        <end position="1116"/>
    </location>
</feature>
<sequence length="1147" mass="129694">MRVTVIFVFLIYHVNCNNNNLQRFCGESLDCVSKIRRMARETNRFWFGDQWTMNCGWHIQQKRERIARGNPIACANPPSLSPFTSLGSRLFRVHTFTNAYLANLRVFPLIHFEAQSGHYRACGHNFDVSPPSKNELLRGHTAHPLSRPLPTFQAQKAPDIGWTELHPNQSLIVAMVDVGFSQLNYLAVDFPRDTQIIWPYRNVDNFRPRQPTPLAVLIFEAPKDAINATIGRIRSKYTKKDEEENAMFDLGQFMIDNGLEKGLIGLNWALIDGDAFGIERMRLRGRPDNCHSLVLHKLLRDRRWHFVETFPLSAEMDSSLSISFVQPASSLHACCFSNSVLEEQLYLDPLADLQLPSIAFRHGKPSVNSILALNLKPDSLYQRSSRHYLVSSEERFALVLFDPSRLLLFWMVVDIPTERLTAGGALGGVEVAKYVAPIPTQPGDCAFAVFMLFRQPTERTDGRSEMGDFFNSDHPIRQRQCHGHCSHREDFDIEQFKALHRLYLSAISWAKVCFDLFEASHQISLIRKSPEIREGVDRTSKLNRAAGGGGQSKKGAPTAKVGDSNWKLQRQHQIAAICSYFNRTTASSSSSSSADHLRMSSLMMTDSKREEFCDVKQQWAILSDTKEMAFKWPSNCPLEVRELVGPENFDASNPKYTMPFFWRSDAVLATRSWACIVCAVECSFGLLSLLCNVLHFVLLLLPGGQISANVRPTASPLVPSTVLSLTLLQHAVFFCFKSLFIIAIFTRNPRLMRVQLMFQYFTCVLLLLNASFTLAADFGGYDERRIYAKRNPLLIRFVAFLSLAFIPVQLYLRLMTVPVYKFLRDLRKFRHAIYNGKWRYRKRVYFTYCSLMMEQQKNLNLLVSRAYNGSLDDGQQTPLTATDENSSSAGRGSGSAGAAIVSDGKERKKRKTKQQQREKNVGKGLNELEKNAEEELQLLGQTMSDSNWSIPSLLTLEQREQREKEGAEKRLKIKDDEERSLSVKMMPTQNLGLKVARARTVNPMNLAATNREEEEDEGVLLRVGDGGGQTEGIERPTDIQGEKGEVRHRTTPQADKLLGTADIDSKSPTEEVLLLINSPVTTKEMPKLSSSPSRTRDELDGSGRRGASARGTASRTVEIRVEMGQDELERLMGRARGTTTTIEWEAK</sequence>
<keyword evidence="2" id="KW-0472">Membrane</keyword>
<evidence type="ECO:0000313" key="4">
    <source>
        <dbReference type="Proteomes" id="UP000050741"/>
    </source>
</evidence>
<keyword evidence="3" id="KW-0732">Signal</keyword>
<reference evidence="4" key="2">
    <citation type="submission" date="2014-05" db="EMBL/GenBank/DDBJ databases">
        <title>The genome and life-stage specific transcriptomes of Globodera pallida elucidate key aspects of plant parasitism by a cyst nematode.</title>
        <authorList>
            <person name="Cotton J.A."/>
            <person name="Lilley C.J."/>
            <person name="Jones L.M."/>
            <person name="Kikuchi T."/>
            <person name="Reid A.J."/>
            <person name="Thorpe P."/>
            <person name="Tsai I.J."/>
            <person name="Beasley H."/>
            <person name="Blok V."/>
            <person name="Cock P.J.A."/>
            <person name="Van den Akker S.E."/>
            <person name="Holroyd N."/>
            <person name="Hunt M."/>
            <person name="Mantelin S."/>
            <person name="Naghra H."/>
            <person name="Pain A."/>
            <person name="Palomares-Rius J.E."/>
            <person name="Zarowiecki M."/>
            <person name="Berriman M."/>
            <person name="Jones J.T."/>
            <person name="Urwin P.E."/>
        </authorList>
    </citation>
    <scope>NUCLEOTIDE SEQUENCE [LARGE SCALE GENOMIC DNA]</scope>
    <source>
        <strain evidence="4">Lindley</strain>
    </source>
</reference>
<organism evidence="4 5">
    <name type="scientific">Globodera pallida</name>
    <name type="common">Potato cyst nematode worm</name>
    <name type="synonym">Heterodera pallida</name>
    <dbReference type="NCBI Taxonomy" id="36090"/>
    <lineage>
        <taxon>Eukaryota</taxon>
        <taxon>Metazoa</taxon>
        <taxon>Ecdysozoa</taxon>
        <taxon>Nematoda</taxon>
        <taxon>Chromadorea</taxon>
        <taxon>Rhabditida</taxon>
        <taxon>Tylenchina</taxon>
        <taxon>Tylenchomorpha</taxon>
        <taxon>Tylenchoidea</taxon>
        <taxon>Heteroderidae</taxon>
        <taxon>Heteroderinae</taxon>
        <taxon>Globodera</taxon>
    </lineage>
</organism>
<dbReference type="SUPFAM" id="SSF49777">
    <property type="entry name" value="PEBP-like"/>
    <property type="match status" value="1"/>
</dbReference>
<proteinExistence type="predicted"/>
<accession>A0A183BZI2</accession>
<name>A0A183BZI2_GLOPA</name>
<dbReference type="AlphaFoldDB" id="A0A183BZI2"/>
<dbReference type="Proteomes" id="UP000050741">
    <property type="component" value="Unassembled WGS sequence"/>
</dbReference>
<feature type="chain" id="PRO_5008146840" evidence="3">
    <location>
        <begin position="17"/>
        <end position="1147"/>
    </location>
</feature>
<feature type="region of interest" description="Disordered" evidence="1">
    <location>
        <begin position="537"/>
        <end position="564"/>
    </location>
</feature>
<keyword evidence="2" id="KW-1133">Transmembrane helix</keyword>
<evidence type="ECO:0000313" key="5">
    <source>
        <dbReference type="WBParaSite" id="GPLIN_000602300"/>
    </source>
</evidence>
<keyword evidence="2" id="KW-0812">Transmembrane</keyword>
<evidence type="ECO:0000256" key="1">
    <source>
        <dbReference type="SAM" id="MobiDB-lite"/>
    </source>
</evidence>
<feature type="region of interest" description="Disordered" evidence="1">
    <location>
        <begin position="873"/>
        <end position="928"/>
    </location>
</feature>
<feature type="transmembrane region" description="Helical" evidence="2">
    <location>
        <begin position="757"/>
        <end position="781"/>
    </location>
</feature>
<evidence type="ECO:0000256" key="2">
    <source>
        <dbReference type="SAM" id="Phobius"/>
    </source>
</evidence>
<dbReference type="WBParaSite" id="GPLIN_000602300">
    <property type="protein sequence ID" value="GPLIN_000602300"/>
    <property type="gene ID" value="GPLIN_000602300"/>
</dbReference>
<feature type="transmembrane region" description="Helical" evidence="2">
    <location>
        <begin position="793"/>
        <end position="812"/>
    </location>
</feature>
<keyword evidence="4" id="KW-1185">Reference proteome</keyword>
<protein>
    <submittedName>
        <fullName evidence="5">Uncharacterized protein</fullName>
    </submittedName>
</protein>
<reference evidence="5" key="3">
    <citation type="submission" date="2016-06" db="UniProtKB">
        <authorList>
            <consortium name="WormBaseParasite"/>
        </authorList>
    </citation>
    <scope>IDENTIFICATION</scope>
</reference>
<feature type="compositionally biased region" description="Polar residues" evidence="1">
    <location>
        <begin position="873"/>
        <end position="885"/>
    </location>
</feature>
<dbReference type="InterPro" id="IPR036610">
    <property type="entry name" value="PEBP-like_sf"/>
</dbReference>
<dbReference type="Gene3D" id="3.90.280.10">
    <property type="entry name" value="PEBP-like"/>
    <property type="match status" value="1"/>
</dbReference>
<reference evidence="4" key="1">
    <citation type="submission" date="2013-12" db="EMBL/GenBank/DDBJ databases">
        <authorList>
            <person name="Aslett M."/>
        </authorList>
    </citation>
    <scope>NUCLEOTIDE SEQUENCE [LARGE SCALE GENOMIC DNA]</scope>
    <source>
        <strain evidence="4">Lindley</strain>
    </source>
</reference>
<feature type="compositionally biased region" description="Basic and acidic residues" evidence="1">
    <location>
        <begin position="915"/>
        <end position="928"/>
    </location>
</feature>